<dbReference type="AlphaFoldDB" id="A0A9D4L2J5"/>
<protein>
    <submittedName>
        <fullName evidence="1">Uncharacterized protein</fullName>
    </submittedName>
</protein>
<accession>A0A9D4L2J5</accession>
<evidence type="ECO:0000313" key="1">
    <source>
        <dbReference type="EMBL" id="KAH3849311.1"/>
    </source>
</evidence>
<dbReference type="EMBL" id="JAIWYP010000003">
    <property type="protein sequence ID" value="KAH3849311.1"/>
    <property type="molecule type" value="Genomic_DNA"/>
</dbReference>
<dbReference type="Proteomes" id="UP000828390">
    <property type="component" value="Unassembled WGS sequence"/>
</dbReference>
<gene>
    <name evidence="1" type="ORF">DPMN_091710</name>
</gene>
<proteinExistence type="predicted"/>
<sequence>MFLTMSDYINRSAHQCDPFRAMKRPSLETDATYTAVIRVSVIVSQEREVLWEGHGVVGYVKTYAGRFVCRFICVSDLCFIPLVIFNEIFKLSVAE</sequence>
<reference evidence="1" key="2">
    <citation type="submission" date="2020-11" db="EMBL/GenBank/DDBJ databases">
        <authorList>
            <person name="McCartney M.A."/>
            <person name="Auch B."/>
            <person name="Kono T."/>
            <person name="Mallez S."/>
            <person name="Becker A."/>
            <person name="Gohl D.M."/>
            <person name="Silverstein K.A.T."/>
            <person name="Koren S."/>
            <person name="Bechman K.B."/>
            <person name="Herman A."/>
            <person name="Abrahante J.E."/>
            <person name="Garbe J."/>
        </authorList>
    </citation>
    <scope>NUCLEOTIDE SEQUENCE</scope>
    <source>
        <strain evidence="1">Duluth1</strain>
        <tissue evidence="1">Whole animal</tissue>
    </source>
</reference>
<reference evidence="1" key="1">
    <citation type="journal article" date="2019" name="bioRxiv">
        <title>The Genome of the Zebra Mussel, Dreissena polymorpha: A Resource for Invasive Species Research.</title>
        <authorList>
            <person name="McCartney M.A."/>
            <person name="Auch B."/>
            <person name="Kono T."/>
            <person name="Mallez S."/>
            <person name="Zhang Y."/>
            <person name="Obille A."/>
            <person name="Becker A."/>
            <person name="Abrahante J.E."/>
            <person name="Garbe J."/>
            <person name="Badalamenti J.P."/>
            <person name="Herman A."/>
            <person name="Mangelson H."/>
            <person name="Liachko I."/>
            <person name="Sullivan S."/>
            <person name="Sone E.D."/>
            <person name="Koren S."/>
            <person name="Silverstein K.A.T."/>
            <person name="Beckman K.B."/>
            <person name="Gohl D.M."/>
        </authorList>
    </citation>
    <scope>NUCLEOTIDE SEQUENCE</scope>
    <source>
        <strain evidence="1">Duluth1</strain>
        <tissue evidence="1">Whole animal</tissue>
    </source>
</reference>
<keyword evidence="2" id="KW-1185">Reference proteome</keyword>
<organism evidence="1 2">
    <name type="scientific">Dreissena polymorpha</name>
    <name type="common">Zebra mussel</name>
    <name type="synonym">Mytilus polymorpha</name>
    <dbReference type="NCBI Taxonomy" id="45954"/>
    <lineage>
        <taxon>Eukaryota</taxon>
        <taxon>Metazoa</taxon>
        <taxon>Spiralia</taxon>
        <taxon>Lophotrochozoa</taxon>
        <taxon>Mollusca</taxon>
        <taxon>Bivalvia</taxon>
        <taxon>Autobranchia</taxon>
        <taxon>Heteroconchia</taxon>
        <taxon>Euheterodonta</taxon>
        <taxon>Imparidentia</taxon>
        <taxon>Neoheterodontei</taxon>
        <taxon>Myida</taxon>
        <taxon>Dreissenoidea</taxon>
        <taxon>Dreissenidae</taxon>
        <taxon>Dreissena</taxon>
    </lineage>
</organism>
<comment type="caution">
    <text evidence="1">The sequence shown here is derived from an EMBL/GenBank/DDBJ whole genome shotgun (WGS) entry which is preliminary data.</text>
</comment>
<evidence type="ECO:0000313" key="2">
    <source>
        <dbReference type="Proteomes" id="UP000828390"/>
    </source>
</evidence>
<name>A0A9D4L2J5_DREPO</name>